<evidence type="ECO:0000313" key="1">
    <source>
        <dbReference type="EMBL" id="BBO70417.1"/>
    </source>
</evidence>
<evidence type="ECO:0000313" key="2">
    <source>
        <dbReference type="Proteomes" id="UP000427906"/>
    </source>
</evidence>
<dbReference type="InterPro" id="IPR009813">
    <property type="entry name" value="Uncharacterised_YebG"/>
</dbReference>
<dbReference type="Proteomes" id="UP000427906">
    <property type="component" value="Chromosome"/>
</dbReference>
<keyword evidence="2" id="KW-1185">Reference proteome</keyword>
<accession>A0A5K7Z0S5</accession>
<proteinExistence type="predicted"/>
<dbReference type="Pfam" id="PF07130">
    <property type="entry name" value="YebG"/>
    <property type="match status" value="1"/>
</dbReference>
<protein>
    <submittedName>
        <fullName evidence="1">Uncharacterized protein</fullName>
    </submittedName>
</protein>
<dbReference type="OrthoDB" id="5422922at2"/>
<dbReference type="RefSeq" id="WP_155318368.1">
    <property type="nucleotide sequence ID" value="NZ_AP021874.1"/>
</dbReference>
<reference evidence="1 2" key="1">
    <citation type="submission" date="2019-11" db="EMBL/GenBank/DDBJ databases">
        <title>Comparative genomics of hydrocarbon-degrading Desulfosarcina strains.</title>
        <authorList>
            <person name="Watanabe M."/>
            <person name="Kojima H."/>
            <person name="Fukui M."/>
        </authorList>
    </citation>
    <scope>NUCLEOTIDE SEQUENCE [LARGE SCALE GENOMIC DNA]</scope>
    <source>
        <strain evidence="1 2">PL12</strain>
    </source>
</reference>
<dbReference type="AlphaFoldDB" id="A0A5K7Z0S5"/>
<organism evidence="1 2">
    <name type="scientific">Desulfosarcina alkanivorans</name>
    <dbReference type="NCBI Taxonomy" id="571177"/>
    <lineage>
        <taxon>Bacteria</taxon>
        <taxon>Pseudomonadati</taxon>
        <taxon>Thermodesulfobacteriota</taxon>
        <taxon>Desulfobacteria</taxon>
        <taxon>Desulfobacterales</taxon>
        <taxon>Desulfosarcinaceae</taxon>
        <taxon>Desulfosarcina</taxon>
    </lineage>
</organism>
<dbReference type="Gene3D" id="1.10.10.710">
    <property type="entry name" value="PSPTO_1197 like"/>
    <property type="match status" value="1"/>
</dbReference>
<name>A0A5K7Z0S5_9BACT</name>
<dbReference type="EMBL" id="AP021874">
    <property type="protein sequence ID" value="BBO70417.1"/>
    <property type="molecule type" value="Genomic_DNA"/>
</dbReference>
<dbReference type="KEGG" id="dalk:DSCA_43470"/>
<gene>
    <name evidence="1" type="ORF">DSCA_43470</name>
</gene>
<dbReference type="InterPro" id="IPR038627">
    <property type="entry name" value="YebG-like_sf"/>
</dbReference>
<sequence>MAAISKKEADAWDRALDAAAELADLIESSELEIGEYDLEELTIFLATHGHAVRSMLRHLKRTWP</sequence>